<dbReference type="NCBIfam" id="TIGR01928">
    <property type="entry name" value="menC_lowGC_arch"/>
    <property type="match status" value="1"/>
</dbReference>
<organism evidence="9 11">
    <name type="scientific">Leuconostoc gasicomitatum</name>
    <dbReference type="NCBI Taxonomy" id="115778"/>
    <lineage>
        <taxon>Bacteria</taxon>
        <taxon>Bacillati</taxon>
        <taxon>Bacillota</taxon>
        <taxon>Bacilli</taxon>
        <taxon>Lactobacillales</taxon>
        <taxon>Lactobacillaceae</taxon>
        <taxon>Leuconostoc</taxon>
        <taxon>Leuconostoc gelidum group</taxon>
    </lineage>
</organism>
<reference evidence="8 10" key="1">
    <citation type="submission" date="2015-12" db="EMBL/GenBank/DDBJ databases">
        <authorList>
            <person name="Andreevskaya M."/>
        </authorList>
    </citation>
    <scope>NUCLEOTIDE SEQUENCE [LARGE SCALE GENOMIC DNA]</scope>
    <source>
        <strain evidence="8 10">C122c</strain>
    </source>
</reference>
<comment type="cofactor">
    <cofactor evidence="1">
        <name>a divalent metal cation</name>
        <dbReference type="ChEBI" id="CHEBI:60240"/>
    </cofactor>
</comment>
<evidence type="ECO:0000313" key="9">
    <source>
        <dbReference type="EMBL" id="MBZ5962492.1"/>
    </source>
</evidence>
<dbReference type="InterPro" id="IPR010197">
    <property type="entry name" value="OSBS/NAAAR"/>
</dbReference>
<dbReference type="SFLD" id="SFLDG00180">
    <property type="entry name" value="muconate_cycloisomerase"/>
    <property type="match status" value="1"/>
</dbReference>
<dbReference type="Gene3D" id="3.20.20.120">
    <property type="entry name" value="Enolase-like C-terminal domain"/>
    <property type="match status" value="1"/>
</dbReference>
<evidence type="ECO:0000256" key="1">
    <source>
        <dbReference type="ARBA" id="ARBA00001968"/>
    </source>
</evidence>
<dbReference type="Proteomes" id="UP000752647">
    <property type="component" value="Unassembled WGS sequence"/>
</dbReference>
<evidence type="ECO:0000256" key="2">
    <source>
        <dbReference type="ARBA" id="ARBA00022723"/>
    </source>
</evidence>
<keyword evidence="3" id="KW-0460">Magnesium</keyword>
<evidence type="ECO:0000313" key="8">
    <source>
        <dbReference type="EMBL" id="CUW05606.1"/>
    </source>
</evidence>
<dbReference type="Proteomes" id="UP000199271">
    <property type="component" value="Unassembled WGS sequence"/>
</dbReference>
<dbReference type="Pfam" id="PF02746">
    <property type="entry name" value="MR_MLE_N"/>
    <property type="match status" value="1"/>
</dbReference>
<dbReference type="InterPro" id="IPR013342">
    <property type="entry name" value="Mandelate_racemase_C"/>
</dbReference>
<evidence type="ECO:0000313" key="11">
    <source>
        <dbReference type="Proteomes" id="UP000752647"/>
    </source>
</evidence>
<dbReference type="AlphaFoldDB" id="A0A9Q3XVE0"/>
<keyword evidence="4 9" id="KW-0456">Lyase</keyword>
<dbReference type="PANTHER" id="PTHR48073:SF5">
    <property type="entry name" value="O-SUCCINYLBENZOATE SYNTHASE"/>
    <property type="match status" value="1"/>
</dbReference>
<evidence type="ECO:0000259" key="7">
    <source>
        <dbReference type="SMART" id="SM00922"/>
    </source>
</evidence>
<feature type="domain" description="Mandelate racemase/muconate lactonizing enzyme C-terminal" evidence="7">
    <location>
        <begin position="146"/>
        <end position="236"/>
    </location>
</feature>
<dbReference type="GO" id="GO:0046872">
    <property type="term" value="F:metal ion binding"/>
    <property type="evidence" value="ECO:0007669"/>
    <property type="project" value="UniProtKB-KW"/>
</dbReference>
<keyword evidence="10" id="KW-1185">Reference proteome</keyword>
<sequence>MYRIEALEMIPISLRLKQTFKTAHSTTKNRPLTLVKLTVSHSATGKKTIGIGEIQSFADFSYTLENQSVSRDIVSTMINPMIQNLTFESPQQFAEKLECLTPFGSFAKAGVEMAAWDAVGKLTNQSLAQMIGGTKQRVPVGIVLDVNADVSDIKRAIDKGYQRIKIKIDAQLLDKQKLIERLNQFPNQQFSLDANSSFSRQTADFFNQLPENVAFIEQPFSENDFVDHAFFQKKTPHFLSLDESINSLDDIHTMIALHAAKAVTIKQAKIGGITAALKAIQLASHAGIKPWIGGMLSSNLGRAVDLAMASLQNITFAGDISESSRYFEHDMTVETFEIEQGLMTVPTRSGLGVTLDDSFDVL</sequence>
<dbReference type="InterPro" id="IPR029065">
    <property type="entry name" value="Enolase_C-like"/>
</dbReference>
<dbReference type="Pfam" id="PF13378">
    <property type="entry name" value="MR_MLE_C"/>
    <property type="match status" value="1"/>
</dbReference>
<reference evidence="9" key="2">
    <citation type="submission" date="2021-05" db="EMBL/GenBank/DDBJ databases">
        <title>Pangenome of Leuconostoc gelidum warrants species status for Leuconostoc gelidum subsp. gasicomitatum.</title>
        <authorList>
            <person name="Johansson P."/>
            <person name="Sade E."/>
            <person name="Hultman J."/>
            <person name="Auvinen P."/>
            <person name="Bjorkroth J."/>
        </authorList>
    </citation>
    <scope>NUCLEOTIDE SEQUENCE</scope>
    <source>
        <strain evidence="9">A.21.4</strain>
    </source>
</reference>
<dbReference type="SFLD" id="SFLDS00001">
    <property type="entry name" value="Enolase"/>
    <property type="match status" value="1"/>
</dbReference>
<dbReference type="SUPFAM" id="SSF51604">
    <property type="entry name" value="Enolase C-terminal domain-like"/>
    <property type="match status" value="1"/>
</dbReference>
<dbReference type="SUPFAM" id="SSF54826">
    <property type="entry name" value="Enolase N-terminal domain-like"/>
    <property type="match status" value="1"/>
</dbReference>
<dbReference type="GO" id="GO:0043748">
    <property type="term" value="F:O-succinylbenzoate synthase activity"/>
    <property type="evidence" value="ECO:0007669"/>
    <property type="project" value="UniProtKB-EC"/>
</dbReference>
<dbReference type="GO" id="GO:0009234">
    <property type="term" value="P:menaquinone biosynthetic process"/>
    <property type="evidence" value="ECO:0007669"/>
    <property type="project" value="UniProtKB-UniRule"/>
</dbReference>
<dbReference type="InterPro" id="IPR013341">
    <property type="entry name" value="Mandelate_racemase_N_dom"/>
</dbReference>
<proteinExistence type="predicted"/>
<dbReference type="InterPro" id="IPR036849">
    <property type="entry name" value="Enolase-like_C_sf"/>
</dbReference>
<protein>
    <recommendedName>
        <fullName evidence="5 6">o-succinylbenzoate synthase</fullName>
        <ecNumber evidence="5 6">4.2.1.113</ecNumber>
    </recommendedName>
</protein>
<evidence type="ECO:0000256" key="6">
    <source>
        <dbReference type="NCBIfam" id="TIGR01928"/>
    </source>
</evidence>
<dbReference type="SFLD" id="SFLDF00009">
    <property type="entry name" value="o-succinylbenzoate_synthase"/>
    <property type="match status" value="1"/>
</dbReference>
<gene>
    <name evidence="9" type="primary">menC</name>
    <name evidence="8" type="ORF">C122C_1199</name>
    <name evidence="9" type="ORF">KIJ12_04895</name>
</gene>
<dbReference type="EMBL" id="JAHBFI010000010">
    <property type="protein sequence ID" value="MBZ5962492.1"/>
    <property type="molecule type" value="Genomic_DNA"/>
</dbReference>
<evidence type="ECO:0000256" key="3">
    <source>
        <dbReference type="ARBA" id="ARBA00022842"/>
    </source>
</evidence>
<dbReference type="GO" id="GO:0016854">
    <property type="term" value="F:racemase and epimerase activity"/>
    <property type="evidence" value="ECO:0007669"/>
    <property type="project" value="UniProtKB-ARBA"/>
</dbReference>
<keyword evidence="2" id="KW-0479">Metal-binding</keyword>
<dbReference type="Gene3D" id="3.30.390.10">
    <property type="entry name" value="Enolase-like, N-terminal domain"/>
    <property type="match status" value="1"/>
</dbReference>
<dbReference type="EC" id="4.2.1.113" evidence="5 6"/>
<name>A0A9Q3XVE0_9LACO</name>
<dbReference type="SMART" id="SM00922">
    <property type="entry name" value="MR_MLE"/>
    <property type="match status" value="1"/>
</dbReference>
<comment type="caution">
    <text evidence="9">The sequence shown here is derived from an EMBL/GenBank/DDBJ whole genome shotgun (WGS) entry which is preliminary data.</text>
</comment>
<dbReference type="PANTHER" id="PTHR48073">
    <property type="entry name" value="O-SUCCINYLBENZOATE SYNTHASE-RELATED"/>
    <property type="match status" value="1"/>
</dbReference>
<dbReference type="RefSeq" id="WP_089997415.1">
    <property type="nucleotide sequence ID" value="NZ_CBCPIF010000001.1"/>
</dbReference>
<evidence type="ECO:0000256" key="5">
    <source>
        <dbReference type="ARBA" id="ARBA00029491"/>
    </source>
</evidence>
<dbReference type="InterPro" id="IPR029017">
    <property type="entry name" value="Enolase-like_N"/>
</dbReference>
<evidence type="ECO:0000313" key="10">
    <source>
        <dbReference type="Proteomes" id="UP000199271"/>
    </source>
</evidence>
<dbReference type="EMBL" id="FBSY01000002">
    <property type="protein sequence ID" value="CUW05606.1"/>
    <property type="molecule type" value="Genomic_DNA"/>
</dbReference>
<accession>A0A9Q3XVE0</accession>
<evidence type="ECO:0000256" key="4">
    <source>
        <dbReference type="ARBA" id="ARBA00023239"/>
    </source>
</evidence>